<evidence type="ECO:0000313" key="1">
    <source>
        <dbReference type="EMBL" id="GFH48970.1"/>
    </source>
</evidence>
<reference evidence="1 2" key="1">
    <citation type="journal article" date="2021" name="Sci. Rep.">
        <title>The genome of the diatom Chaetoceros tenuissimus carries an ancient integrated fragment of an extant virus.</title>
        <authorList>
            <person name="Hongo Y."/>
            <person name="Kimura K."/>
            <person name="Takaki Y."/>
            <person name="Yoshida Y."/>
            <person name="Baba S."/>
            <person name="Kobayashi G."/>
            <person name="Nagasaki K."/>
            <person name="Hano T."/>
            <person name="Tomaru Y."/>
        </authorList>
    </citation>
    <scope>NUCLEOTIDE SEQUENCE [LARGE SCALE GENOMIC DNA]</scope>
    <source>
        <strain evidence="1 2">NIES-3715</strain>
    </source>
</reference>
<protein>
    <submittedName>
        <fullName evidence="1">Blackbeard</fullName>
    </submittedName>
</protein>
<dbReference type="AlphaFoldDB" id="A0AAD3CPT8"/>
<dbReference type="CDD" id="cd09272">
    <property type="entry name" value="RNase_HI_RT_Ty1"/>
    <property type="match status" value="1"/>
</dbReference>
<dbReference type="PANTHER" id="PTHR11439">
    <property type="entry name" value="GAG-POL-RELATED RETROTRANSPOSON"/>
    <property type="match status" value="1"/>
</dbReference>
<proteinExistence type="predicted"/>
<sequence length="419" mass="47578">MFLIAALNDLDIKMCDIGNAYLNAETRERVYFIAGPEWGSRAGMPVTIVRALYGLKSSGAEWKKSFASYIKHTLGYEPCVGSDDNVYLKAMKDKDGNRDYALKEPSSAPDMYLGADFAKFEIFDEETNTVINTWSMSADSHIKKALEVVQARMIRDNVRFKSKKTAESPFTSQDYRPELDTSERCNEDQVEFFQSLVGIARWLCKLGRVDVLTEPSLLSTCLANPRTGNLHQALHISSISRIITAPKLYLIQDMPTSPMTTCRENNKRTTRQYADHAGDKITRRSRTGILLYLNKAPILWYSKRQNTVETSTFGSEFVAMRLSFEMIKSMKYKLRMFEIPIEGPARVYGDNNAVILNSSSPESTLKKKHHSINYHYVRECVAAGIGLIFKVDTGSNLADLFTKVLDKVKRKKFVKMILR</sequence>
<gene>
    <name evidence="1" type="ORF">CTEN210_05446</name>
</gene>
<accession>A0AAD3CPT8</accession>
<evidence type="ECO:0000313" key="2">
    <source>
        <dbReference type="Proteomes" id="UP001054902"/>
    </source>
</evidence>
<comment type="caution">
    <text evidence="1">The sequence shown here is derived from an EMBL/GenBank/DDBJ whole genome shotgun (WGS) entry which is preliminary data.</text>
</comment>
<name>A0AAD3CPT8_9STRA</name>
<organism evidence="1 2">
    <name type="scientific">Chaetoceros tenuissimus</name>
    <dbReference type="NCBI Taxonomy" id="426638"/>
    <lineage>
        <taxon>Eukaryota</taxon>
        <taxon>Sar</taxon>
        <taxon>Stramenopiles</taxon>
        <taxon>Ochrophyta</taxon>
        <taxon>Bacillariophyta</taxon>
        <taxon>Coscinodiscophyceae</taxon>
        <taxon>Chaetocerotophycidae</taxon>
        <taxon>Chaetocerotales</taxon>
        <taxon>Chaetocerotaceae</taxon>
        <taxon>Chaetoceros</taxon>
    </lineage>
</organism>
<dbReference type="Proteomes" id="UP001054902">
    <property type="component" value="Unassembled WGS sequence"/>
</dbReference>
<keyword evidence="2" id="KW-1185">Reference proteome</keyword>
<dbReference type="PANTHER" id="PTHR11439:SF487">
    <property type="entry name" value="RNA-DIRECTED DNA POLYMERASE"/>
    <property type="match status" value="1"/>
</dbReference>
<dbReference type="EMBL" id="BLLK01000029">
    <property type="protein sequence ID" value="GFH48970.1"/>
    <property type="molecule type" value="Genomic_DNA"/>
</dbReference>